<sequence length="47" mass="5412">MKKPQSELIVDCDLQANLPLLPAELKLVQELLPELVKDVLWLQDDKE</sequence>
<accession>A0A916SHJ8</accession>
<protein>
    <submittedName>
        <fullName evidence="1">Uncharacterized protein</fullName>
    </submittedName>
</protein>
<dbReference type="Proteomes" id="UP000620596">
    <property type="component" value="Unassembled WGS sequence"/>
</dbReference>
<organism evidence="1 2">
    <name type="scientific">Polaromonas eurypsychrophila</name>
    <dbReference type="NCBI Taxonomy" id="1614635"/>
    <lineage>
        <taxon>Bacteria</taxon>
        <taxon>Pseudomonadati</taxon>
        <taxon>Pseudomonadota</taxon>
        <taxon>Betaproteobacteria</taxon>
        <taxon>Burkholderiales</taxon>
        <taxon>Comamonadaceae</taxon>
        <taxon>Polaromonas</taxon>
    </lineage>
</organism>
<reference evidence="1" key="1">
    <citation type="journal article" date="2014" name="Int. J. Syst. Evol. Microbiol.">
        <title>Complete genome sequence of Corynebacterium casei LMG S-19264T (=DSM 44701T), isolated from a smear-ripened cheese.</title>
        <authorList>
            <consortium name="US DOE Joint Genome Institute (JGI-PGF)"/>
            <person name="Walter F."/>
            <person name="Albersmeier A."/>
            <person name="Kalinowski J."/>
            <person name="Ruckert C."/>
        </authorList>
    </citation>
    <scope>NUCLEOTIDE SEQUENCE</scope>
    <source>
        <strain evidence="1">CGMCC 1.15322</strain>
    </source>
</reference>
<evidence type="ECO:0000313" key="2">
    <source>
        <dbReference type="Proteomes" id="UP000620596"/>
    </source>
</evidence>
<proteinExistence type="predicted"/>
<keyword evidence="2" id="KW-1185">Reference proteome</keyword>
<comment type="caution">
    <text evidence="1">The sequence shown here is derived from an EMBL/GenBank/DDBJ whole genome shotgun (WGS) entry which is preliminary data.</text>
</comment>
<gene>
    <name evidence="1" type="ORF">GCM10011496_20940</name>
</gene>
<reference evidence="1" key="2">
    <citation type="submission" date="2020-09" db="EMBL/GenBank/DDBJ databases">
        <authorList>
            <person name="Sun Q."/>
            <person name="Zhou Y."/>
        </authorList>
    </citation>
    <scope>NUCLEOTIDE SEQUENCE</scope>
    <source>
        <strain evidence="1">CGMCC 1.15322</strain>
    </source>
</reference>
<dbReference type="AlphaFoldDB" id="A0A916SHJ8"/>
<dbReference type="RefSeq" id="WP_188708447.1">
    <property type="nucleotide sequence ID" value="NZ_BMIG01000006.1"/>
</dbReference>
<dbReference type="EMBL" id="BMIG01000006">
    <property type="protein sequence ID" value="GGA99707.1"/>
    <property type="molecule type" value="Genomic_DNA"/>
</dbReference>
<evidence type="ECO:0000313" key="1">
    <source>
        <dbReference type="EMBL" id="GGA99707.1"/>
    </source>
</evidence>
<name>A0A916SHJ8_9BURK</name>